<dbReference type="EMBL" id="UINC01007239">
    <property type="protein sequence ID" value="SVA32204.1"/>
    <property type="molecule type" value="Genomic_DNA"/>
</dbReference>
<gene>
    <name evidence="1" type="ORF">METZ01_LOCUS85058</name>
</gene>
<feature type="non-terminal residue" evidence="1">
    <location>
        <position position="1"/>
    </location>
</feature>
<proteinExistence type="predicted"/>
<name>A0A381UW68_9ZZZZ</name>
<accession>A0A381UW68</accession>
<reference evidence="1" key="1">
    <citation type="submission" date="2018-05" db="EMBL/GenBank/DDBJ databases">
        <authorList>
            <person name="Lanie J.A."/>
            <person name="Ng W.-L."/>
            <person name="Kazmierczak K.M."/>
            <person name="Andrzejewski T.M."/>
            <person name="Davidsen T.M."/>
            <person name="Wayne K.J."/>
            <person name="Tettelin H."/>
            <person name="Glass J.I."/>
            <person name="Rusch D."/>
            <person name="Podicherti R."/>
            <person name="Tsui H.-C.T."/>
            <person name="Winkler M.E."/>
        </authorList>
    </citation>
    <scope>NUCLEOTIDE SEQUENCE</scope>
</reference>
<evidence type="ECO:0000313" key="1">
    <source>
        <dbReference type="EMBL" id="SVA32204.1"/>
    </source>
</evidence>
<sequence length="119" mass="13416">VGIVAGVRGLVDKLTHRQIVIIASKHGAVYEVGFFCTPILQSSKKIIGVWNTDMGQSYVGLHWQCERFEFQDVAQSPVRIWETEEQIAVLIVCCAGDNLTIRQQYVHLAHRLMHQAIAE</sequence>
<dbReference type="AlphaFoldDB" id="A0A381UW68"/>
<protein>
    <submittedName>
        <fullName evidence="1">Uncharacterized protein</fullName>
    </submittedName>
</protein>
<organism evidence="1">
    <name type="scientific">marine metagenome</name>
    <dbReference type="NCBI Taxonomy" id="408172"/>
    <lineage>
        <taxon>unclassified sequences</taxon>
        <taxon>metagenomes</taxon>
        <taxon>ecological metagenomes</taxon>
    </lineage>
</organism>